<dbReference type="GO" id="GO:0008237">
    <property type="term" value="F:metallopeptidase activity"/>
    <property type="evidence" value="ECO:0007669"/>
    <property type="project" value="UniProtKB-KW"/>
</dbReference>
<feature type="domain" description="Peptidase M1 membrane alanine aminopeptidase" evidence="14">
    <location>
        <begin position="262"/>
        <end position="454"/>
    </location>
</feature>
<dbReference type="Proteomes" id="UP000225108">
    <property type="component" value="Unassembled WGS sequence"/>
</dbReference>
<evidence type="ECO:0000313" key="16">
    <source>
        <dbReference type="EMBL" id="PHV68048.1"/>
    </source>
</evidence>
<proteinExistence type="inferred from homology"/>
<dbReference type="PANTHER" id="PTHR11533">
    <property type="entry name" value="PROTEASE M1 ZINC METALLOPROTEASE"/>
    <property type="match status" value="1"/>
</dbReference>
<evidence type="ECO:0000259" key="14">
    <source>
        <dbReference type="Pfam" id="PF01433"/>
    </source>
</evidence>
<evidence type="ECO:0000256" key="3">
    <source>
        <dbReference type="ARBA" id="ARBA00010136"/>
    </source>
</evidence>
<evidence type="ECO:0000256" key="6">
    <source>
        <dbReference type="ARBA" id="ARBA00022670"/>
    </source>
</evidence>
<dbReference type="EC" id="3.4.11.2" evidence="4"/>
<evidence type="ECO:0000256" key="8">
    <source>
        <dbReference type="ARBA" id="ARBA00022801"/>
    </source>
</evidence>
<organism evidence="16 17">
    <name type="scientific">Williamsia marianensis</name>
    <dbReference type="NCBI Taxonomy" id="85044"/>
    <lineage>
        <taxon>Bacteria</taxon>
        <taxon>Bacillati</taxon>
        <taxon>Actinomycetota</taxon>
        <taxon>Actinomycetes</taxon>
        <taxon>Mycobacteriales</taxon>
        <taxon>Nocardiaceae</taxon>
        <taxon>Williamsia</taxon>
    </lineage>
</organism>
<dbReference type="GO" id="GO:0008270">
    <property type="term" value="F:zinc ion binding"/>
    <property type="evidence" value="ECO:0007669"/>
    <property type="project" value="InterPro"/>
</dbReference>
<dbReference type="GO" id="GO:0006508">
    <property type="term" value="P:proteolysis"/>
    <property type="evidence" value="ECO:0007669"/>
    <property type="project" value="UniProtKB-KW"/>
</dbReference>
<dbReference type="PRINTS" id="PR00756">
    <property type="entry name" value="ALADIPTASE"/>
</dbReference>
<evidence type="ECO:0000256" key="7">
    <source>
        <dbReference type="ARBA" id="ARBA00022723"/>
    </source>
</evidence>
<protein>
    <recommendedName>
        <fullName evidence="5">Aminopeptidase N</fullName>
        <ecNumber evidence="4">3.4.11.2</ecNumber>
    </recommendedName>
    <alternativeName>
        <fullName evidence="11">Alanine aminopeptidase</fullName>
    </alternativeName>
    <alternativeName>
        <fullName evidence="12">Lysyl aminopeptidase</fullName>
    </alternativeName>
</protein>
<dbReference type="SUPFAM" id="SSF63737">
    <property type="entry name" value="Leukotriene A4 hydrolase N-terminal domain"/>
    <property type="match status" value="1"/>
</dbReference>
<dbReference type="Pfam" id="PF01433">
    <property type="entry name" value="Peptidase_M1"/>
    <property type="match status" value="1"/>
</dbReference>
<evidence type="ECO:0000256" key="2">
    <source>
        <dbReference type="ARBA" id="ARBA00001947"/>
    </source>
</evidence>
<feature type="domain" description="Aminopeptidase N-like N-terminal" evidence="15">
    <location>
        <begin position="52"/>
        <end position="223"/>
    </location>
</feature>
<dbReference type="CDD" id="cd09603">
    <property type="entry name" value="M1_APN_like"/>
    <property type="match status" value="1"/>
</dbReference>
<evidence type="ECO:0000256" key="12">
    <source>
        <dbReference type="ARBA" id="ARBA00031533"/>
    </source>
</evidence>
<keyword evidence="8" id="KW-0378">Hydrolase</keyword>
<keyword evidence="10" id="KW-0482">Metalloprotease</keyword>
<comment type="cofactor">
    <cofactor evidence="2">
        <name>Zn(2+)</name>
        <dbReference type="ChEBI" id="CHEBI:29105"/>
    </cofactor>
</comment>
<comment type="caution">
    <text evidence="16">The sequence shown here is derived from an EMBL/GenBank/DDBJ whole genome shotgun (WGS) entry which is preliminary data.</text>
</comment>
<evidence type="ECO:0000256" key="1">
    <source>
        <dbReference type="ARBA" id="ARBA00000098"/>
    </source>
</evidence>
<dbReference type="Gene3D" id="1.10.390.10">
    <property type="entry name" value="Neutral Protease Domain 2"/>
    <property type="match status" value="1"/>
</dbReference>
<evidence type="ECO:0000256" key="10">
    <source>
        <dbReference type="ARBA" id="ARBA00023049"/>
    </source>
</evidence>
<dbReference type="InterPro" id="IPR050344">
    <property type="entry name" value="Peptidase_M1_aminopeptidases"/>
</dbReference>
<dbReference type="InterPro" id="IPR027268">
    <property type="entry name" value="Peptidase_M4/M1_CTD_sf"/>
</dbReference>
<dbReference type="InterPro" id="IPR042097">
    <property type="entry name" value="Aminopeptidase_N-like_N_sf"/>
</dbReference>
<feature type="region of interest" description="Disordered" evidence="13">
    <location>
        <begin position="1"/>
        <end position="36"/>
    </location>
</feature>
<evidence type="ECO:0000256" key="11">
    <source>
        <dbReference type="ARBA" id="ARBA00029811"/>
    </source>
</evidence>
<evidence type="ECO:0000256" key="13">
    <source>
        <dbReference type="SAM" id="MobiDB-lite"/>
    </source>
</evidence>
<gene>
    <name evidence="16" type="ORF">CSW57_01895</name>
</gene>
<dbReference type="InterPro" id="IPR001930">
    <property type="entry name" value="Peptidase_M1"/>
</dbReference>
<dbReference type="GO" id="GO:0016285">
    <property type="term" value="F:alanyl aminopeptidase activity"/>
    <property type="evidence" value="ECO:0007669"/>
    <property type="project" value="UniProtKB-EC"/>
</dbReference>
<dbReference type="EMBL" id="PEBD01000004">
    <property type="protein sequence ID" value="PHV68048.1"/>
    <property type="molecule type" value="Genomic_DNA"/>
</dbReference>
<keyword evidence="7" id="KW-0479">Metal-binding</keyword>
<evidence type="ECO:0000256" key="4">
    <source>
        <dbReference type="ARBA" id="ARBA00012564"/>
    </source>
</evidence>
<dbReference type="SUPFAM" id="SSF55486">
    <property type="entry name" value="Metalloproteases ('zincins'), catalytic domain"/>
    <property type="match status" value="1"/>
</dbReference>
<name>A0A2G3PQA4_WILMA</name>
<dbReference type="InterPro" id="IPR045357">
    <property type="entry name" value="Aminopeptidase_N-like_N"/>
</dbReference>
<evidence type="ECO:0000313" key="17">
    <source>
        <dbReference type="Proteomes" id="UP000225108"/>
    </source>
</evidence>
<comment type="similarity">
    <text evidence="3">Belongs to the peptidase M1 family.</text>
</comment>
<evidence type="ECO:0000259" key="15">
    <source>
        <dbReference type="Pfam" id="PF17900"/>
    </source>
</evidence>
<dbReference type="AlphaFoldDB" id="A0A2G3PQA4"/>
<dbReference type="Gene3D" id="2.60.40.1730">
    <property type="entry name" value="tricorn interacting facor f3 domain"/>
    <property type="match status" value="1"/>
</dbReference>
<evidence type="ECO:0000256" key="9">
    <source>
        <dbReference type="ARBA" id="ARBA00022833"/>
    </source>
</evidence>
<dbReference type="InterPro" id="IPR014782">
    <property type="entry name" value="Peptidase_M1_dom"/>
</dbReference>
<dbReference type="Pfam" id="PF17900">
    <property type="entry name" value="Peptidase_M1_N"/>
    <property type="match status" value="1"/>
</dbReference>
<sequence>MKDQAWGRIGGLVPGKAGRRSPGTGQPLLGDPSDGIDPYLPANGNLGYRVSRYDLDLEYRVATNRLAGTATITATTIITLNRFTLDLSGALKVDRVTVNGTRARRFSHRSNKLTVTMEDELPPGGVMTVVVKYSGNPRPIRGRWGEVGWEELTEGSLVASQPNGAASWFPCDDHPISKAAYGISITTDSPFMAVANGSLQRKRTKAAQTTWVYEQVEPMASYLATIQIGQYTRQTLTTKPVPIHAVIPPRLRRDFDAEFVNQARIMEAFIEWFGPYPFPEYSVVVTDDELEIPIEAQGLSIFGANHCDGSGSSERLIAHELAHQWFGNSLTLSRWKDIWLHEGFACYSEWLWSERSGGLTAEAQSRKYYDRLASSAQDLAIGDPGPARMFDDVVYKRGALTLHAVRKSLGDNNFFALLREWTREYRYSSVSTEDFTGLAARYSPQPLNDLWHQWLEQKALPPYPGP</sequence>
<evidence type="ECO:0000256" key="5">
    <source>
        <dbReference type="ARBA" id="ARBA00015611"/>
    </source>
</evidence>
<comment type="catalytic activity">
    <reaction evidence="1">
        <text>Release of an N-terminal amino acid, Xaa-|-Yaa- from a peptide, amide or arylamide. Xaa is preferably Ala, but may be most amino acids including Pro (slow action). When a terminal hydrophobic residue is followed by a prolyl residue, the two may be released as an intact Xaa-Pro dipeptide.</text>
        <dbReference type="EC" id="3.4.11.2"/>
    </reaction>
</comment>
<keyword evidence="6" id="KW-0645">Protease</keyword>
<reference evidence="16 17" key="1">
    <citation type="submission" date="2017-10" db="EMBL/GenBank/DDBJ databases">
        <title>The draft genome sequence of Williamsia sp. BULT 1.1 isolated from the semi-arid grassland soils from South Africa.</title>
        <authorList>
            <person name="Kabwe M.H."/>
            <person name="Govender N."/>
            <person name="Mutseka Lunga P."/>
            <person name="Vikram S."/>
            <person name="Makhalanyane T.P."/>
        </authorList>
    </citation>
    <scope>NUCLEOTIDE SEQUENCE [LARGE SCALE GENOMIC DNA]</scope>
    <source>
        <strain evidence="16 17">BULT 1.1</strain>
    </source>
</reference>
<keyword evidence="9" id="KW-0862">Zinc</keyword>
<accession>A0A2G3PQA4</accession>